<evidence type="ECO:0000313" key="4">
    <source>
        <dbReference type="Proteomes" id="UP001056035"/>
    </source>
</evidence>
<organism evidence="3 4">
    <name type="scientific">Paraconexibacter antarcticus</name>
    <dbReference type="NCBI Taxonomy" id="2949664"/>
    <lineage>
        <taxon>Bacteria</taxon>
        <taxon>Bacillati</taxon>
        <taxon>Actinomycetota</taxon>
        <taxon>Thermoleophilia</taxon>
        <taxon>Solirubrobacterales</taxon>
        <taxon>Paraconexibacteraceae</taxon>
        <taxon>Paraconexibacter</taxon>
    </lineage>
</organism>
<feature type="domain" description="DSBA-like thioredoxin" evidence="2">
    <location>
        <begin position="26"/>
        <end position="203"/>
    </location>
</feature>
<dbReference type="EMBL" id="CP098502">
    <property type="protein sequence ID" value="UTI64782.1"/>
    <property type="molecule type" value="Genomic_DNA"/>
</dbReference>
<sequence length="209" mass="22022">MSGALPISVHGAGGPAGAAEPALPAFYLDLASPECYLACERILPLMPVAVEWVPVHLRPAPPSDEERERIARTALARDLQAVRWPPPFDAEFANLTATYAKSIGRVVAFTQAAIRQAYAGGRDLSLQDNVLIAASACEMHPAAILKTVPSRAPRRTLEQATQTARERGVSSTPAVWIPDPGGGPEAAGRVLHGDSRLEDAAALLAEHAG</sequence>
<dbReference type="InterPro" id="IPR036249">
    <property type="entry name" value="Thioredoxin-like_sf"/>
</dbReference>
<accession>A0ABY5DVR4</accession>
<dbReference type="Pfam" id="PF01323">
    <property type="entry name" value="DSBA"/>
    <property type="match status" value="1"/>
</dbReference>
<feature type="compositionally biased region" description="Polar residues" evidence="1">
    <location>
        <begin position="158"/>
        <end position="173"/>
    </location>
</feature>
<keyword evidence="4" id="KW-1185">Reference proteome</keyword>
<dbReference type="Proteomes" id="UP001056035">
    <property type="component" value="Chromosome"/>
</dbReference>
<feature type="region of interest" description="Disordered" evidence="1">
    <location>
        <begin position="153"/>
        <end position="188"/>
    </location>
</feature>
<gene>
    <name evidence="3" type="ORF">NBH00_00905</name>
</gene>
<evidence type="ECO:0000256" key="1">
    <source>
        <dbReference type="SAM" id="MobiDB-lite"/>
    </source>
</evidence>
<name>A0ABY5DVR4_9ACTN</name>
<proteinExistence type="predicted"/>
<evidence type="ECO:0000313" key="3">
    <source>
        <dbReference type="EMBL" id="UTI64782.1"/>
    </source>
</evidence>
<dbReference type="InterPro" id="IPR001853">
    <property type="entry name" value="DSBA-like_thioredoxin_dom"/>
</dbReference>
<protein>
    <submittedName>
        <fullName evidence="3">DsbA family protein</fullName>
    </submittedName>
</protein>
<dbReference type="RefSeq" id="WP_254571480.1">
    <property type="nucleotide sequence ID" value="NZ_CP098502.1"/>
</dbReference>
<evidence type="ECO:0000259" key="2">
    <source>
        <dbReference type="Pfam" id="PF01323"/>
    </source>
</evidence>
<reference evidence="3 4" key="1">
    <citation type="submission" date="2022-06" db="EMBL/GenBank/DDBJ databases">
        <title>Paraconexibacter antarcticus.</title>
        <authorList>
            <person name="Kim C.S."/>
        </authorList>
    </citation>
    <scope>NUCLEOTIDE SEQUENCE [LARGE SCALE GENOMIC DNA]</scope>
    <source>
        <strain evidence="3 4">02-257</strain>
    </source>
</reference>
<dbReference type="Gene3D" id="3.40.30.10">
    <property type="entry name" value="Glutaredoxin"/>
    <property type="match status" value="1"/>
</dbReference>
<dbReference type="SUPFAM" id="SSF52833">
    <property type="entry name" value="Thioredoxin-like"/>
    <property type="match status" value="1"/>
</dbReference>